<feature type="domain" description="Gfd2/YDR514C-like C-terminal" evidence="1">
    <location>
        <begin position="63"/>
        <end position="238"/>
    </location>
</feature>
<organism evidence="2 3">
    <name type="scientific">Phialocephala subalpina</name>
    <dbReference type="NCBI Taxonomy" id="576137"/>
    <lineage>
        <taxon>Eukaryota</taxon>
        <taxon>Fungi</taxon>
        <taxon>Dikarya</taxon>
        <taxon>Ascomycota</taxon>
        <taxon>Pezizomycotina</taxon>
        <taxon>Leotiomycetes</taxon>
        <taxon>Helotiales</taxon>
        <taxon>Mollisiaceae</taxon>
        <taxon>Phialocephala</taxon>
        <taxon>Phialocephala fortinii species complex</taxon>
    </lineage>
</organism>
<accession>A0A1L7XMI3</accession>
<keyword evidence="3" id="KW-1185">Reference proteome</keyword>
<gene>
    <name evidence="2" type="ORF">PAC_16161</name>
</gene>
<proteinExistence type="predicted"/>
<dbReference type="PANTHER" id="PTHR28083:SF1">
    <property type="entry name" value="GOOD FOR FULL DBP5 ACTIVITY PROTEIN 2"/>
    <property type="match status" value="1"/>
</dbReference>
<evidence type="ECO:0000259" key="1">
    <source>
        <dbReference type="Pfam" id="PF21762"/>
    </source>
</evidence>
<dbReference type="Pfam" id="PF21762">
    <property type="entry name" value="DEDDh_C"/>
    <property type="match status" value="1"/>
</dbReference>
<evidence type="ECO:0000313" key="2">
    <source>
        <dbReference type="EMBL" id="CZR66260.1"/>
    </source>
</evidence>
<dbReference type="PANTHER" id="PTHR28083">
    <property type="entry name" value="GOOD FOR FULL DBP5 ACTIVITY PROTEIN 2"/>
    <property type="match status" value="1"/>
</dbReference>
<dbReference type="SUPFAM" id="SSF53098">
    <property type="entry name" value="Ribonuclease H-like"/>
    <property type="match status" value="1"/>
</dbReference>
<dbReference type="InterPro" id="IPR048519">
    <property type="entry name" value="Gfd2/YDR514C-like_C"/>
</dbReference>
<evidence type="ECO:0000313" key="3">
    <source>
        <dbReference type="Proteomes" id="UP000184330"/>
    </source>
</evidence>
<dbReference type="AlphaFoldDB" id="A0A1L7XMI3"/>
<dbReference type="InterPro" id="IPR012337">
    <property type="entry name" value="RNaseH-like_sf"/>
</dbReference>
<dbReference type="GO" id="GO:0003676">
    <property type="term" value="F:nucleic acid binding"/>
    <property type="evidence" value="ECO:0007669"/>
    <property type="project" value="InterPro"/>
</dbReference>
<dbReference type="GO" id="GO:0005634">
    <property type="term" value="C:nucleus"/>
    <property type="evidence" value="ECO:0007669"/>
    <property type="project" value="TreeGrafter"/>
</dbReference>
<dbReference type="InterPro" id="IPR036397">
    <property type="entry name" value="RNaseH_sf"/>
</dbReference>
<dbReference type="Gene3D" id="3.30.420.10">
    <property type="entry name" value="Ribonuclease H-like superfamily/Ribonuclease H"/>
    <property type="match status" value="1"/>
</dbReference>
<protein>
    <recommendedName>
        <fullName evidence="1">Gfd2/YDR514C-like C-terminal domain-containing protein</fullName>
    </recommendedName>
</protein>
<dbReference type="EMBL" id="FJOG01000035">
    <property type="protein sequence ID" value="CZR66260.1"/>
    <property type="molecule type" value="Genomic_DNA"/>
</dbReference>
<dbReference type="Proteomes" id="UP000184330">
    <property type="component" value="Unassembled WGS sequence"/>
</dbReference>
<name>A0A1L7XMI3_9HELO</name>
<dbReference type="OrthoDB" id="5953249at2759"/>
<dbReference type="InterPro" id="IPR040151">
    <property type="entry name" value="Gfd2/YDR514C-like"/>
</dbReference>
<reference evidence="2 3" key="1">
    <citation type="submission" date="2016-03" db="EMBL/GenBank/DDBJ databases">
        <authorList>
            <person name="Ploux O."/>
        </authorList>
    </citation>
    <scope>NUCLEOTIDE SEQUENCE [LARGE SCALE GENOMIC DNA]</scope>
    <source>
        <strain evidence="2 3">UAMH 11012</strain>
    </source>
</reference>
<sequence length="252" mass="28803">MAHNQRNRIKATRNIRAEKLRRDQRNVSLEPIRHCLCILDSCENSLSYLRSMFHADTNLDDVVFVALDTEADDQNIRGIGFSLLDTRDLKYVTPGADLSTVILSYNYITRQSKGRVQWKQAIQIRHFETYRRARVPWLNKALRTGSPTPDSSSEERNVIPISHCIGTDFQSLEKICFELDPDIKVPVIDTSYLCREVFNIEKTPALVDLVEWLGISHEHVALHNTGNDANLTLKVLLKLGMKICSDAEAQMH</sequence>